<dbReference type="Pfam" id="PF04610">
    <property type="entry name" value="TrbL"/>
    <property type="match status" value="1"/>
</dbReference>
<feature type="transmembrane region" description="Helical" evidence="6">
    <location>
        <begin position="175"/>
        <end position="196"/>
    </location>
</feature>
<reference evidence="8" key="2">
    <citation type="journal article" date="2017" name="Genome Announc.">
        <title>High-Quality Draft Genome Sequence of Burkholderia contaminans CH-1, a Gram-Negative Bacterium That Metabolizes 2-Azahypoxanthine, a Plant Growth-Regulating Compound.</title>
        <authorList>
            <person name="Choi J.-H."/>
            <person name="Sugiura H."/>
            <person name="Moriuchi R."/>
            <person name="Kawagishi H."/>
            <person name="Dohra H."/>
        </authorList>
    </citation>
    <scope>NUCLEOTIDE SEQUENCE</scope>
    <source>
        <strain evidence="8">CH-1</strain>
        <plasmid evidence="8">pBC453</plasmid>
    </source>
</reference>
<feature type="transmembrane region" description="Helical" evidence="6">
    <location>
        <begin position="118"/>
        <end position="140"/>
    </location>
</feature>
<keyword evidence="2 6" id="KW-0812">Transmembrane</keyword>
<feature type="compositionally biased region" description="Gly residues" evidence="5">
    <location>
        <begin position="386"/>
        <end position="405"/>
    </location>
</feature>
<feature type="compositionally biased region" description="Polar residues" evidence="5">
    <location>
        <begin position="408"/>
        <end position="421"/>
    </location>
</feature>
<evidence type="ECO:0000256" key="1">
    <source>
        <dbReference type="ARBA" id="ARBA00004141"/>
    </source>
</evidence>
<geneLocation type="plasmid" evidence="8">
    <name>pBC453</name>
</geneLocation>
<keyword evidence="7" id="KW-0732">Signal</keyword>
<dbReference type="InterPro" id="IPR007688">
    <property type="entry name" value="Conjugal_tfr_TrbL/VirB6"/>
</dbReference>
<keyword evidence="8" id="KW-0614">Plasmid</keyword>
<reference evidence="8" key="1">
    <citation type="journal article" date="2016" name="Biosci. Biotechnol. Biochem.">
        <title>Bioconversion of AHX to AOH by resting cells of Burkholderia contaminans CH-1.</title>
        <authorList>
            <person name="Choi J.H."/>
            <person name="Kikuchi A."/>
            <person name="Pumkaeo P."/>
            <person name="Hirai H."/>
            <person name="Tokuyama S."/>
            <person name="Kawagishi H."/>
        </authorList>
    </citation>
    <scope>NUCLEOTIDE SEQUENCE</scope>
    <source>
        <strain evidence="8">CH-1</strain>
        <plasmid evidence="8">pBC453</plasmid>
    </source>
</reference>
<sequence>MVRHYWKRMLVLLAISLLSVIPVQSRADIGGDLAGALGGGACSPLTPGDTANWTAVKNISNVILSPINSAQSTISSKANSMASSATPIALTLAGVLALSYFLWGILDSFAGSGESIMGIVVGALVPATIVAAALGSYSALVGTNGGIQGVLTSFTQAATGSSGQSGAVASFMQQIFNTLASAVVAFLQALGCIPLLKWTIGIIAQVILGSIIILAALILAVISVGELVGVMLTGILMVAIGVAVGPLFVACAVCRWSSDFFKGWLKFLLGASAYQMIISVVLTLVSSLLTAAQTQISSVNPATADSTSGLSIAGLLGLLGITWILTHLFKEIPRIASSLFGGGASGHASFNRAANSMAQAGMQMAAAAAGLPAAVGEAIKDVMGGGGGGGGGGSGSGGSEAGGGPSVATETGSFAAQPQLTSASGGDGGSYGGGPQLGGPGGSTGGGPNGGAGPGSGPAGGGAGWKDVGGGWQVDVR</sequence>
<comment type="subcellular location">
    <subcellularLocation>
        <location evidence="1">Membrane</location>
        <topology evidence="1">Multi-pass membrane protein</topology>
    </subcellularLocation>
</comment>
<evidence type="ECO:0000256" key="6">
    <source>
        <dbReference type="SAM" id="Phobius"/>
    </source>
</evidence>
<feature type="chain" id="PRO_5044380079" description="TrbL/VirB6 plasmid conjugal transfer protein" evidence="7">
    <location>
        <begin position="28"/>
        <end position="477"/>
    </location>
</feature>
<feature type="compositionally biased region" description="Gly residues" evidence="5">
    <location>
        <begin position="425"/>
        <end position="477"/>
    </location>
</feature>
<evidence type="ECO:0000313" key="8">
    <source>
        <dbReference type="EMBL" id="BBA45583.1"/>
    </source>
</evidence>
<keyword evidence="3 6" id="KW-1133">Transmembrane helix</keyword>
<feature type="signal peptide" evidence="7">
    <location>
        <begin position="1"/>
        <end position="27"/>
    </location>
</feature>
<accession>A0A286T6P4</accession>
<feature type="transmembrane region" description="Helical" evidence="6">
    <location>
        <begin position="85"/>
        <end position="106"/>
    </location>
</feature>
<evidence type="ECO:0000256" key="5">
    <source>
        <dbReference type="SAM" id="MobiDB-lite"/>
    </source>
</evidence>
<evidence type="ECO:0000256" key="3">
    <source>
        <dbReference type="ARBA" id="ARBA00022989"/>
    </source>
</evidence>
<name>A0A286T6P4_9BURK</name>
<dbReference type="EMBL" id="AP018360">
    <property type="protein sequence ID" value="BBA45583.1"/>
    <property type="molecule type" value="Genomic_DNA"/>
</dbReference>
<evidence type="ECO:0000256" key="2">
    <source>
        <dbReference type="ARBA" id="ARBA00022692"/>
    </source>
</evidence>
<feature type="transmembrane region" description="Helical" evidence="6">
    <location>
        <begin position="309"/>
        <end position="329"/>
    </location>
</feature>
<feature type="transmembrane region" description="Helical" evidence="6">
    <location>
        <begin position="267"/>
        <end position="289"/>
    </location>
</feature>
<dbReference type="AlphaFoldDB" id="A0A286T6P4"/>
<keyword evidence="4 6" id="KW-0472">Membrane</keyword>
<proteinExistence type="predicted"/>
<evidence type="ECO:0000256" key="7">
    <source>
        <dbReference type="SAM" id="SignalP"/>
    </source>
</evidence>
<gene>
    <name evidence="8" type="ORF">BCCH1_80940</name>
</gene>
<dbReference type="GO" id="GO:0030255">
    <property type="term" value="P:protein secretion by the type IV secretion system"/>
    <property type="evidence" value="ECO:0007669"/>
    <property type="project" value="InterPro"/>
</dbReference>
<feature type="transmembrane region" description="Helical" evidence="6">
    <location>
        <begin position="230"/>
        <end position="255"/>
    </location>
</feature>
<dbReference type="GO" id="GO:0016020">
    <property type="term" value="C:membrane"/>
    <property type="evidence" value="ECO:0007669"/>
    <property type="project" value="UniProtKB-SubCell"/>
</dbReference>
<organism evidence="8">
    <name type="scientific">Burkholderia contaminans</name>
    <dbReference type="NCBI Taxonomy" id="488447"/>
    <lineage>
        <taxon>Bacteria</taxon>
        <taxon>Pseudomonadati</taxon>
        <taxon>Pseudomonadota</taxon>
        <taxon>Betaproteobacteria</taxon>
        <taxon>Burkholderiales</taxon>
        <taxon>Burkholderiaceae</taxon>
        <taxon>Burkholderia</taxon>
        <taxon>Burkholderia cepacia complex</taxon>
    </lineage>
</organism>
<feature type="transmembrane region" description="Helical" evidence="6">
    <location>
        <begin position="203"/>
        <end position="224"/>
    </location>
</feature>
<evidence type="ECO:0008006" key="9">
    <source>
        <dbReference type="Google" id="ProtNLM"/>
    </source>
</evidence>
<protein>
    <recommendedName>
        <fullName evidence="9">TrbL/VirB6 plasmid conjugal transfer protein</fullName>
    </recommendedName>
</protein>
<evidence type="ECO:0000256" key="4">
    <source>
        <dbReference type="ARBA" id="ARBA00023136"/>
    </source>
</evidence>
<feature type="region of interest" description="Disordered" evidence="5">
    <location>
        <begin position="386"/>
        <end position="477"/>
    </location>
</feature>